<accession>A0A8J7Z1Q9</accession>
<dbReference type="GO" id="GO:0016757">
    <property type="term" value="F:glycosyltransferase activity"/>
    <property type="evidence" value="ECO:0007669"/>
    <property type="project" value="UniProtKB-KW"/>
</dbReference>
<dbReference type="Gene3D" id="3.90.550.10">
    <property type="entry name" value="Spore Coat Polysaccharide Biosynthesis Protein SpsA, Chain A"/>
    <property type="match status" value="1"/>
</dbReference>
<protein>
    <recommendedName>
        <fullName evidence="6">Glycosyl transferase</fullName>
    </recommendedName>
</protein>
<evidence type="ECO:0000256" key="1">
    <source>
        <dbReference type="ARBA" id="ARBA00022676"/>
    </source>
</evidence>
<evidence type="ECO:0000313" key="4">
    <source>
        <dbReference type="EMBL" id="NDJ18747.1"/>
    </source>
</evidence>
<comment type="caution">
    <text evidence="4">The sequence shown here is derived from an EMBL/GenBank/DDBJ whole genome shotgun (WGS) entry which is preliminary data.</text>
</comment>
<keyword evidence="2" id="KW-0808">Transferase</keyword>
<gene>
    <name evidence="4" type="ORF">GS601_15865</name>
</gene>
<reference evidence="4" key="1">
    <citation type="submission" date="2019-12" db="EMBL/GenBank/DDBJ databases">
        <title>High-Quality draft genome sequences of three cyanobacteria isolated from the limestone walls of the Old Cathedral of Coimbra.</title>
        <authorList>
            <person name="Tiago I."/>
            <person name="Soares F."/>
            <person name="Portugal A."/>
        </authorList>
    </citation>
    <scope>NUCLEOTIDE SEQUENCE</scope>
    <source>
        <strain evidence="4">A</strain>
    </source>
</reference>
<sequence length="322" mass="37403">MQTNSVEPIRIFIGSSLKNSVEEAVMRYTLQKYTRAPLDIHVIDGITGVSKNLETGETKALPAGIAETIPEATAFSYARWAIPEWCDHQGRALYFDSDQLAIADIAELWNYDLAGGMLAAVQIKQVKCHQYYIDHFLEPLIQADEILHLSSVMVIDCEKIPWNISQLVELMGQNAFSSTSLMNLGEQFRQYFNCQVTPLPREWNHLNCIARDSKLVHFTDLTDQPWRFDHNDISNLWERYYLEAIDANFIPQETLDIAFAKKGILPRIKALGEMPKPIRRPVNWVWRTWNGTTFELNRWLDHQRERLKFGWCRLTQWTSIRT</sequence>
<organism evidence="4 5">
    <name type="scientific">Myxacorys almedinensis A</name>
    <dbReference type="NCBI Taxonomy" id="2690445"/>
    <lineage>
        <taxon>Bacteria</taxon>
        <taxon>Bacillati</taxon>
        <taxon>Cyanobacteriota</taxon>
        <taxon>Cyanophyceae</taxon>
        <taxon>Leptolyngbyales</taxon>
        <taxon>Leptolyngbyaceae</taxon>
        <taxon>Myxacorys</taxon>
        <taxon>Myxacorys almedinensis</taxon>
    </lineage>
</organism>
<proteinExistence type="predicted"/>
<keyword evidence="1" id="KW-0328">Glycosyltransferase</keyword>
<evidence type="ECO:0000313" key="5">
    <source>
        <dbReference type="Proteomes" id="UP000646053"/>
    </source>
</evidence>
<dbReference type="InterPro" id="IPR050748">
    <property type="entry name" value="Glycosyltrans_8_dom-fam"/>
</dbReference>
<keyword evidence="3" id="KW-0479">Metal-binding</keyword>
<dbReference type="InterPro" id="IPR002495">
    <property type="entry name" value="Glyco_trans_8"/>
</dbReference>
<dbReference type="SUPFAM" id="SSF53448">
    <property type="entry name" value="Nucleotide-diphospho-sugar transferases"/>
    <property type="match status" value="1"/>
</dbReference>
<evidence type="ECO:0000256" key="2">
    <source>
        <dbReference type="ARBA" id="ARBA00022679"/>
    </source>
</evidence>
<dbReference type="Pfam" id="PF01501">
    <property type="entry name" value="Glyco_transf_8"/>
    <property type="match status" value="1"/>
</dbReference>
<evidence type="ECO:0008006" key="6">
    <source>
        <dbReference type="Google" id="ProtNLM"/>
    </source>
</evidence>
<dbReference type="Proteomes" id="UP000646053">
    <property type="component" value="Unassembled WGS sequence"/>
</dbReference>
<keyword evidence="5" id="KW-1185">Reference proteome</keyword>
<dbReference type="GO" id="GO:0046872">
    <property type="term" value="F:metal ion binding"/>
    <property type="evidence" value="ECO:0007669"/>
    <property type="project" value="UniProtKB-KW"/>
</dbReference>
<dbReference type="EMBL" id="WVIE01000019">
    <property type="protein sequence ID" value="NDJ18747.1"/>
    <property type="molecule type" value="Genomic_DNA"/>
</dbReference>
<dbReference type="AlphaFoldDB" id="A0A8J7Z1Q9"/>
<dbReference type="PANTHER" id="PTHR13778">
    <property type="entry name" value="GLYCOSYLTRANSFERASE 8 DOMAIN-CONTAINING PROTEIN"/>
    <property type="match status" value="1"/>
</dbReference>
<evidence type="ECO:0000256" key="3">
    <source>
        <dbReference type="ARBA" id="ARBA00022723"/>
    </source>
</evidence>
<dbReference type="InterPro" id="IPR029044">
    <property type="entry name" value="Nucleotide-diphossugar_trans"/>
</dbReference>
<name>A0A8J7Z1Q9_9CYAN</name>
<dbReference type="RefSeq" id="WP_162424271.1">
    <property type="nucleotide sequence ID" value="NZ_WVIE01000019.1"/>
</dbReference>
<dbReference type="PANTHER" id="PTHR13778:SF47">
    <property type="entry name" value="LIPOPOLYSACCHARIDE 1,3-GALACTOSYLTRANSFERASE"/>
    <property type="match status" value="1"/>
</dbReference>